<dbReference type="SUPFAM" id="SSF81383">
    <property type="entry name" value="F-box domain"/>
    <property type="match status" value="1"/>
</dbReference>
<gene>
    <name evidence="2" type="ORF">Esi_0015_0076</name>
</gene>
<dbReference type="InterPro" id="IPR032675">
    <property type="entry name" value="LRR_dom_sf"/>
</dbReference>
<dbReference type="OrthoDB" id="184583at2759"/>
<proteinExistence type="predicted"/>
<sequence length="454" mass="49616">METRGMRAKEKQHNKSGRAGLRSSPRRCAREARNNKPGGCDADLPHHVVLEIVSFLDTRSIVSGRCLSRAFSSDAPALVKTLDFHMGQQSPSAETIKLFPEVRQVNLDGNRDLVHAVVAGLRGWGSSLRLDVSLHDSVPQKEEPLSKTATTDLCALPLTELDMMEVVIEFPPLLPMNAWRTLQRLVIRDAFLGDESLESLSKSIPEGALPLRHLDLSRNLFGGYDTVLPFADALRSFPDLEWLELSACRICRGSGDRIVRTLLEGACPKLRTLDLSLNFFTNGLLASLCEGLGAPGHGLLNLRKLGFGSRVTGDEMITCFEKVGKALAAGGLPKLDFLHLQGDVGPRQVSPVLSRLRGGACPMLAMVKLERSLHSTLGEDEFGAEDAAQSMFNLVISGHIPHLREVHALGMALNEGMEKANEAGRDSAFYRARNQSTWHHLAVEGKARGVQVFV</sequence>
<feature type="region of interest" description="Disordered" evidence="1">
    <location>
        <begin position="1"/>
        <end position="41"/>
    </location>
</feature>
<dbReference type="InParanoid" id="D8LFI8"/>
<evidence type="ECO:0000313" key="3">
    <source>
        <dbReference type="Proteomes" id="UP000002630"/>
    </source>
</evidence>
<dbReference type="EMBL" id="FN649760">
    <property type="protein sequence ID" value="CBN79908.1"/>
    <property type="molecule type" value="Genomic_DNA"/>
</dbReference>
<evidence type="ECO:0008006" key="4">
    <source>
        <dbReference type="Google" id="ProtNLM"/>
    </source>
</evidence>
<keyword evidence="3" id="KW-1185">Reference proteome</keyword>
<feature type="compositionally biased region" description="Basic and acidic residues" evidence="1">
    <location>
        <begin position="1"/>
        <end position="13"/>
    </location>
</feature>
<dbReference type="Gene3D" id="3.80.10.10">
    <property type="entry name" value="Ribonuclease Inhibitor"/>
    <property type="match status" value="1"/>
</dbReference>
<evidence type="ECO:0000256" key="1">
    <source>
        <dbReference type="SAM" id="MobiDB-lite"/>
    </source>
</evidence>
<dbReference type="AlphaFoldDB" id="D8LFI8"/>
<dbReference type="SUPFAM" id="SSF52047">
    <property type="entry name" value="RNI-like"/>
    <property type="match status" value="1"/>
</dbReference>
<organism evidence="2 3">
    <name type="scientific">Ectocarpus siliculosus</name>
    <name type="common">Brown alga</name>
    <name type="synonym">Conferva siliculosa</name>
    <dbReference type="NCBI Taxonomy" id="2880"/>
    <lineage>
        <taxon>Eukaryota</taxon>
        <taxon>Sar</taxon>
        <taxon>Stramenopiles</taxon>
        <taxon>Ochrophyta</taxon>
        <taxon>PX clade</taxon>
        <taxon>Phaeophyceae</taxon>
        <taxon>Ectocarpales</taxon>
        <taxon>Ectocarpaceae</taxon>
        <taxon>Ectocarpus</taxon>
    </lineage>
</organism>
<accession>D8LFI8</accession>
<reference evidence="2 3" key="1">
    <citation type="journal article" date="2010" name="Nature">
        <title>The Ectocarpus genome and the independent evolution of multicellularity in brown algae.</title>
        <authorList>
            <person name="Cock J.M."/>
            <person name="Sterck L."/>
            <person name="Rouze P."/>
            <person name="Scornet D."/>
            <person name="Allen A.E."/>
            <person name="Amoutzias G."/>
            <person name="Anthouard V."/>
            <person name="Artiguenave F."/>
            <person name="Aury J.M."/>
            <person name="Badger J.H."/>
            <person name="Beszteri B."/>
            <person name="Billiau K."/>
            <person name="Bonnet E."/>
            <person name="Bothwell J.H."/>
            <person name="Bowler C."/>
            <person name="Boyen C."/>
            <person name="Brownlee C."/>
            <person name="Carrano C.J."/>
            <person name="Charrier B."/>
            <person name="Cho G.Y."/>
            <person name="Coelho S.M."/>
            <person name="Collen J."/>
            <person name="Corre E."/>
            <person name="Da Silva C."/>
            <person name="Delage L."/>
            <person name="Delaroque N."/>
            <person name="Dittami S.M."/>
            <person name="Doulbeau S."/>
            <person name="Elias M."/>
            <person name="Farnham G."/>
            <person name="Gachon C.M."/>
            <person name="Gschloessl B."/>
            <person name="Heesch S."/>
            <person name="Jabbari K."/>
            <person name="Jubin C."/>
            <person name="Kawai H."/>
            <person name="Kimura K."/>
            <person name="Kloareg B."/>
            <person name="Kupper F.C."/>
            <person name="Lang D."/>
            <person name="Le Bail A."/>
            <person name="Leblanc C."/>
            <person name="Lerouge P."/>
            <person name="Lohr M."/>
            <person name="Lopez P.J."/>
            <person name="Martens C."/>
            <person name="Maumus F."/>
            <person name="Michel G."/>
            <person name="Miranda-Saavedra D."/>
            <person name="Morales J."/>
            <person name="Moreau H."/>
            <person name="Motomura T."/>
            <person name="Nagasato C."/>
            <person name="Napoli C.A."/>
            <person name="Nelson D.R."/>
            <person name="Nyvall-Collen P."/>
            <person name="Peters A.F."/>
            <person name="Pommier C."/>
            <person name="Potin P."/>
            <person name="Poulain J."/>
            <person name="Quesneville H."/>
            <person name="Read B."/>
            <person name="Rensing S.A."/>
            <person name="Ritter A."/>
            <person name="Rousvoal S."/>
            <person name="Samanta M."/>
            <person name="Samson G."/>
            <person name="Schroeder D.C."/>
            <person name="Segurens B."/>
            <person name="Strittmatter M."/>
            <person name="Tonon T."/>
            <person name="Tregear J.W."/>
            <person name="Valentin K."/>
            <person name="von Dassow P."/>
            <person name="Yamagishi T."/>
            <person name="Van de Peer Y."/>
            <person name="Wincker P."/>
        </authorList>
    </citation>
    <scope>NUCLEOTIDE SEQUENCE [LARGE SCALE GENOMIC DNA]</scope>
    <source>
        <strain evidence="3">Ec32 / CCAP1310/4</strain>
    </source>
</reference>
<evidence type="ECO:0000313" key="2">
    <source>
        <dbReference type="EMBL" id="CBN79908.1"/>
    </source>
</evidence>
<name>D8LFI8_ECTSI</name>
<protein>
    <recommendedName>
        <fullName evidence="4">F-box domain-containing protein</fullName>
    </recommendedName>
</protein>
<dbReference type="Proteomes" id="UP000002630">
    <property type="component" value="Unassembled WGS sequence"/>
</dbReference>
<dbReference type="InterPro" id="IPR036047">
    <property type="entry name" value="F-box-like_dom_sf"/>
</dbReference>